<sequence>MAPQSNPKPKKGALLNAVTKGVSNQFHSLQKQTRTSARLLAKKTHAVVASSAVNDDVDMDDHAMAGARSNRAHAASAAIKKTLTAVATKLKSAGRRKEKMGDMMIIDPPQAPNLHGQPVSISPNSSRTLVNQINITHGYYSNHSSTIPSLTPSPGPSHEVEIDLSPLTTAPPTSDEEDEEMQDAQDEGFNSITAWRFDIPIINNPIIDNPIIDNPVIDNSIIKRESVTPKLSVDISGDTVMEDALTTPAPKFSPPVTPRAPTFSSPLTTPPSTAPPTPPPARKSLKIRVKNPTYVLPTAIRSRASLRVPSTISVESSRRDQKRGREENSEDDTEGLPKKRLKGSHESTTQPANLSDMSVTLDVMGEEPTPPLATDDDDCSVPQVTTSPDVTNAVTGPLSTPGKKSAKATKREIKALPKRQGTGSKKRGPCIVCGLDRGTKWKREDGTKKDICHG</sequence>
<evidence type="ECO:0000313" key="3">
    <source>
        <dbReference type="Proteomes" id="UP000076738"/>
    </source>
</evidence>
<keyword evidence="3" id="KW-1185">Reference proteome</keyword>
<feature type="compositionally biased region" description="Polar residues" evidence="1">
    <location>
        <begin position="346"/>
        <end position="358"/>
    </location>
</feature>
<reference evidence="2 3" key="1">
    <citation type="journal article" date="2016" name="Mol. Biol. Evol.">
        <title>Comparative Genomics of Early-Diverging Mushroom-Forming Fungi Provides Insights into the Origins of Lignocellulose Decay Capabilities.</title>
        <authorList>
            <person name="Nagy L.G."/>
            <person name="Riley R."/>
            <person name="Tritt A."/>
            <person name="Adam C."/>
            <person name="Daum C."/>
            <person name="Floudas D."/>
            <person name="Sun H."/>
            <person name="Yadav J.S."/>
            <person name="Pangilinan J."/>
            <person name="Larsson K.H."/>
            <person name="Matsuura K."/>
            <person name="Barry K."/>
            <person name="Labutti K."/>
            <person name="Kuo R."/>
            <person name="Ohm R.A."/>
            <person name="Bhattacharya S.S."/>
            <person name="Shirouzu T."/>
            <person name="Yoshinaga Y."/>
            <person name="Martin F.M."/>
            <person name="Grigoriev I.V."/>
            <person name="Hibbett D.S."/>
        </authorList>
    </citation>
    <scope>NUCLEOTIDE SEQUENCE [LARGE SCALE GENOMIC DNA]</scope>
    <source>
        <strain evidence="2 3">TUFC12733</strain>
    </source>
</reference>
<proteinExistence type="predicted"/>
<organism evidence="2 3">
    <name type="scientific">Calocera viscosa (strain TUFC12733)</name>
    <dbReference type="NCBI Taxonomy" id="1330018"/>
    <lineage>
        <taxon>Eukaryota</taxon>
        <taxon>Fungi</taxon>
        <taxon>Dikarya</taxon>
        <taxon>Basidiomycota</taxon>
        <taxon>Agaricomycotina</taxon>
        <taxon>Dacrymycetes</taxon>
        <taxon>Dacrymycetales</taxon>
        <taxon>Dacrymycetaceae</taxon>
        <taxon>Calocera</taxon>
    </lineage>
</organism>
<name>A0A167KR67_CALVF</name>
<feature type="compositionally biased region" description="Pro residues" evidence="1">
    <location>
        <begin position="268"/>
        <end position="281"/>
    </location>
</feature>
<evidence type="ECO:0000313" key="2">
    <source>
        <dbReference type="EMBL" id="KZO94913.1"/>
    </source>
</evidence>
<accession>A0A167KR67</accession>
<feature type="compositionally biased region" description="Polar residues" evidence="1">
    <location>
        <begin position="382"/>
        <end position="398"/>
    </location>
</feature>
<feature type="region of interest" description="Disordered" evidence="1">
    <location>
        <begin position="145"/>
        <end position="185"/>
    </location>
</feature>
<feature type="region of interest" description="Disordered" evidence="1">
    <location>
        <begin position="245"/>
        <end position="289"/>
    </location>
</feature>
<dbReference type="Proteomes" id="UP000076738">
    <property type="component" value="Unassembled WGS sequence"/>
</dbReference>
<gene>
    <name evidence="2" type="ORF">CALVIDRAFT_193774</name>
</gene>
<protein>
    <submittedName>
        <fullName evidence="2">Uncharacterized protein</fullName>
    </submittedName>
</protein>
<dbReference type="EMBL" id="KV417292">
    <property type="protein sequence ID" value="KZO94913.1"/>
    <property type="molecule type" value="Genomic_DNA"/>
</dbReference>
<dbReference type="AlphaFoldDB" id="A0A167KR67"/>
<evidence type="ECO:0000256" key="1">
    <source>
        <dbReference type="SAM" id="MobiDB-lite"/>
    </source>
</evidence>
<feature type="compositionally biased region" description="Acidic residues" evidence="1">
    <location>
        <begin position="174"/>
        <end position="185"/>
    </location>
</feature>
<feature type="region of interest" description="Disordered" evidence="1">
    <location>
        <begin position="307"/>
        <end position="429"/>
    </location>
</feature>
<feature type="compositionally biased region" description="Basic and acidic residues" evidence="1">
    <location>
        <begin position="316"/>
        <end position="327"/>
    </location>
</feature>